<dbReference type="Proteomes" id="UP001460270">
    <property type="component" value="Unassembled WGS sequence"/>
</dbReference>
<evidence type="ECO:0000256" key="1">
    <source>
        <dbReference type="SAM" id="MobiDB-lite"/>
    </source>
</evidence>
<reference evidence="3" key="1">
    <citation type="submission" date="2024-04" db="EMBL/GenBank/DDBJ databases">
        <title>Salinicola lusitanus LLJ914,a marine bacterium isolated from the Okinawa Trough.</title>
        <authorList>
            <person name="Li J."/>
        </authorList>
    </citation>
    <scope>NUCLEOTIDE SEQUENCE [LARGE SCALE GENOMIC DNA]</scope>
</reference>
<comment type="caution">
    <text evidence="2">The sequence shown here is derived from an EMBL/GenBank/DDBJ whole genome shotgun (WGS) entry which is preliminary data.</text>
</comment>
<evidence type="ECO:0000313" key="3">
    <source>
        <dbReference type="Proteomes" id="UP001460270"/>
    </source>
</evidence>
<organism evidence="2 3">
    <name type="scientific">Mugilogobius chulae</name>
    <name type="common">yellowstripe goby</name>
    <dbReference type="NCBI Taxonomy" id="88201"/>
    <lineage>
        <taxon>Eukaryota</taxon>
        <taxon>Metazoa</taxon>
        <taxon>Chordata</taxon>
        <taxon>Craniata</taxon>
        <taxon>Vertebrata</taxon>
        <taxon>Euteleostomi</taxon>
        <taxon>Actinopterygii</taxon>
        <taxon>Neopterygii</taxon>
        <taxon>Teleostei</taxon>
        <taxon>Neoteleostei</taxon>
        <taxon>Acanthomorphata</taxon>
        <taxon>Gobiaria</taxon>
        <taxon>Gobiiformes</taxon>
        <taxon>Gobioidei</taxon>
        <taxon>Gobiidae</taxon>
        <taxon>Gobionellinae</taxon>
        <taxon>Mugilogobius</taxon>
    </lineage>
</organism>
<name>A0AAW0NFH4_9GOBI</name>
<accession>A0AAW0NFH4</accession>
<dbReference type="EMBL" id="JBBPFD010000015">
    <property type="protein sequence ID" value="KAK7896286.1"/>
    <property type="molecule type" value="Genomic_DNA"/>
</dbReference>
<proteinExistence type="predicted"/>
<sequence>MIGLYTAGSDSKLIDWWRARWISFRAKPRLHKRTSTSRQNDHSPADGRGSVCGPGADVGGPGEFPAGSRGLDRCDPEDEALVAMAMEQSEGRGGELQGTLGVWDTVLQKKHLLLLENVLKRKQRVCICLIECD</sequence>
<feature type="region of interest" description="Disordered" evidence="1">
    <location>
        <begin position="31"/>
        <end position="73"/>
    </location>
</feature>
<keyword evidence="3" id="KW-1185">Reference proteome</keyword>
<dbReference type="AlphaFoldDB" id="A0AAW0NFH4"/>
<feature type="compositionally biased region" description="Gly residues" evidence="1">
    <location>
        <begin position="50"/>
        <end position="62"/>
    </location>
</feature>
<evidence type="ECO:0000313" key="2">
    <source>
        <dbReference type="EMBL" id="KAK7896286.1"/>
    </source>
</evidence>
<protein>
    <submittedName>
        <fullName evidence="2">Uncharacterized protein</fullName>
    </submittedName>
</protein>
<gene>
    <name evidence="2" type="ORF">WMY93_021611</name>
</gene>